<keyword evidence="2" id="KW-0378">Hydrolase</keyword>
<evidence type="ECO:0000313" key="9">
    <source>
        <dbReference type="Proteomes" id="UP000059680"/>
    </source>
</evidence>
<feature type="compositionally biased region" description="Basic residues" evidence="6">
    <location>
        <begin position="406"/>
        <end position="417"/>
    </location>
</feature>
<feature type="compositionally biased region" description="Basic residues" evidence="6">
    <location>
        <begin position="300"/>
        <end position="330"/>
    </location>
</feature>
<feature type="region of interest" description="Disordered" evidence="6">
    <location>
        <begin position="80"/>
        <end position="101"/>
    </location>
</feature>
<feature type="compositionally biased region" description="Basic residues" evidence="6">
    <location>
        <begin position="80"/>
        <end position="92"/>
    </location>
</feature>
<protein>
    <recommendedName>
        <fullName evidence="1">protein-serine/threonine phosphatase</fullName>
        <ecNumber evidence="1">3.1.3.16</ecNumber>
    </recommendedName>
</protein>
<dbReference type="PROSITE" id="PS51746">
    <property type="entry name" value="PPM_2"/>
    <property type="match status" value="1"/>
</dbReference>
<comment type="catalytic activity">
    <reaction evidence="4">
        <text>O-phospho-L-seryl-[protein] + H2O = L-seryl-[protein] + phosphate</text>
        <dbReference type="Rhea" id="RHEA:20629"/>
        <dbReference type="Rhea" id="RHEA-COMP:9863"/>
        <dbReference type="Rhea" id="RHEA-COMP:11604"/>
        <dbReference type="ChEBI" id="CHEBI:15377"/>
        <dbReference type="ChEBI" id="CHEBI:29999"/>
        <dbReference type="ChEBI" id="CHEBI:43474"/>
        <dbReference type="ChEBI" id="CHEBI:83421"/>
        <dbReference type="EC" id="3.1.3.16"/>
    </reaction>
</comment>
<dbReference type="OMA" id="QHRSHSE"/>
<feature type="compositionally biased region" description="Pro residues" evidence="6">
    <location>
        <begin position="26"/>
        <end position="41"/>
    </location>
</feature>
<feature type="compositionally biased region" description="Gly residues" evidence="6">
    <location>
        <begin position="371"/>
        <end position="392"/>
    </location>
</feature>
<feature type="compositionally biased region" description="Low complexity" evidence="6">
    <location>
        <begin position="229"/>
        <end position="241"/>
    </location>
</feature>
<evidence type="ECO:0000256" key="6">
    <source>
        <dbReference type="SAM" id="MobiDB-lite"/>
    </source>
</evidence>
<dbReference type="SMART" id="SM00332">
    <property type="entry name" value="PP2Cc"/>
    <property type="match status" value="1"/>
</dbReference>
<feature type="region of interest" description="Disordered" evidence="6">
    <location>
        <begin position="26"/>
        <end position="60"/>
    </location>
</feature>
<reference evidence="8 9" key="3">
    <citation type="journal article" date="2013" name="Rice">
        <title>Improvement of the Oryza sativa Nipponbare reference genome using next generation sequence and optical map data.</title>
        <authorList>
            <person name="Kawahara Y."/>
            <person name="de la Bastide M."/>
            <person name="Hamilton J.P."/>
            <person name="Kanamori H."/>
            <person name="McCombie W.R."/>
            <person name="Ouyang S."/>
            <person name="Schwartz D.C."/>
            <person name="Tanaka T."/>
            <person name="Wu J."/>
            <person name="Zhou S."/>
            <person name="Childs K.L."/>
            <person name="Davidson R.M."/>
            <person name="Lin H."/>
            <person name="Quesada-Ocampo L."/>
            <person name="Vaillancourt B."/>
            <person name="Sakai H."/>
            <person name="Lee S.S."/>
            <person name="Kim J."/>
            <person name="Numa H."/>
            <person name="Itoh T."/>
            <person name="Buell C.R."/>
            <person name="Matsumoto T."/>
        </authorList>
    </citation>
    <scope>NUCLEOTIDE SEQUENCE [LARGE SCALE GENOMIC DNA]</scope>
    <source>
        <strain evidence="9">cv. Nipponbare</strain>
    </source>
</reference>
<feature type="non-terminal residue" evidence="8">
    <location>
        <position position="1"/>
    </location>
</feature>
<feature type="region of interest" description="Disordered" evidence="6">
    <location>
        <begin position="192"/>
        <end position="429"/>
    </location>
</feature>
<dbReference type="PANTHER" id="PTHR13832:SF351">
    <property type="entry name" value="PROTEIN PHOSPHATASE 2C 46-RELATED"/>
    <property type="match status" value="1"/>
</dbReference>
<name>A0A0P0WH45_ORYSJ</name>
<feature type="compositionally biased region" description="Basic and acidic residues" evidence="6">
    <location>
        <begin position="252"/>
        <end position="266"/>
    </location>
</feature>
<sequence>CNGNVNAPPSPPIFAFSRRAAATSIPPPIDARIGSPPPPPSRLSRPHHHHGQQLGEPGDAVLRGRRRRWWARARSPRRRRRRRCVRRRRRRGGLQQHRSHSELRWTRCAGVRHPWRVAAVEPVDDGLHRRRRRRRRLRPQRRRAVHRVVVVRQLQLLLVPDAPAAAVLRATGVLHHVAVDVGRVVVAAARPAHRQADPQRHLRQPATPPVSGVQGAAAPRPPPQGGGVAAARRAVRLPRAGGARRHDQRRRRGEERRGEHQPERRRGGGGRRCGEGAVGARQGRGGQGARGGVGGARVDVRRHLRRLQWPRRHRLPRRQPVRGRVPRAQRRALGGRAGSTGGGGGGGAVQRVRRSGAAPRGARRDGAGAAADGGGVLRGGGGARGGVPGAGDDGVVRPRRADEGRRRVRHERRRQPRRAGAPGRAGPEAIKRQFDECEMGELAALQLTMDHSTNVYKEVRRIRSEHLDDPGCITNGRVKGCLKVTRAFGAGYLKEPRWNKALLEVFQVDYVGSSPYISCRPYIRHHRLGAQDKFLILSSDGLYDYFTKEEVVAQVEAFTAGYPDEDPAKYLSHQILLRAANQAGMGFHELLEIQQGDRRQYHDDVSIIIISLEGKIWRSSQ</sequence>
<dbReference type="EMBL" id="AP014961">
    <property type="protein sequence ID" value="BAS91930.1"/>
    <property type="molecule type" value="Genomic_DNA"/>
</dbReference>
<reference evidence="9" key="1">
    <citation type="journal article" date="2005" name="Nature">
        <title>The map-based sequence of the rice genome.</title>
        <authorList>
            <consortium name="International rice genome sequencing project (IRGSP)"/>
            <person name="Matsumoto T."/>
            <person name="Wu J."/>
            <person name="Kanamori H."/>
            <person name="Katayose Y."/>
            <person name="Fujisawa M."/>
            <person name="Namiki N."/>
            <person name="Mizuno H."/>
            <person name="Yamamoto K."/>
            <person name="Antonio B.A."/>
            <person name="Baba T."/>
            <person name="Sakata K."/>
            <person name="Nagamura Y."/>
            <person name="Aoki H."/>
            <person name="Arikawa K."/>
            <person name="Arita K."/>
            <person name="Bito T."/>
            <person name="Chiden Y."/>
            <person name="Fujitsuka N."/>
            <person name="Fukunaka R."/>
            <person name="Hamada M."/>
            <person name="Harada C."/>
            <person name="Hayashi A."/>
            <person name="Hijishita S."/>
            <person name="Honda M."/>
            <person name="Hosokawa S."/>
            <person name="Ichikawa Y."/>
            <person name="Idonuma A."/>
            <person name="Iijima M."/>
            <person name="Ikeda M."/>
            <person name="Ikeno M."/>
            <person name="Ito K."/>
            <person name="Ito S."/>
            <person name="Ito T."/>
            <person name="Ito Y."/>
            <person name="Ito Y."/>
            <person name="Iwabuchi A."/>
            <person name="Kamiya K."/>
            <person name="Karasawa W."/>
            <person name="Kurita K."/>
            <person name="Katagiri S."/>
            <person name="Kikuta A."/>
            <person name="Kobayashi H."/>
            <person name="Kobayashi N."/>
            <person name="Machita K."/>
            <person name="Maehara T."/>
            <person name="Masukawa M."/>
            <person name="Mizubayashi T."/>
            <person name="Mukai Y."/>
            <person name="Nagasaki H."/>
            <person name="Nagata Y."/>
            <person name="Naito S."/>
            <person name="Nakashima M."/>
            <person name="Nakama Y."/>
            <person name="Nakamichi Y."/>
            <person name="Nakamura M."/>
            <person name="Meguro A."/>
            <person name="Negishi M."/>
            <person name="Ohta I."/>
            <person name="Ohta T."/>
            <person name="Okamoto M."/>
            <person name="Ono N."/>
            <person name="Saji S."/>
            <person name="Sakaguchi M."/>
            <person name="Sakai K."/>
            <person name="Shibata M."/>
            <person name="Shimokawa T."/>
            <person name="Song J."/>
            <person name="Takazaki Y."/>
            <person name="Terasawa K."/>
            <person name="Tsugane M."/>
            <person name="Tsuji K."/>
            <person name="Ueda S."/>
            <person name="Waki K."/>
            <person name="Yamagata H."/>
            <person name="Yamamoto M."/>
            <person name="Yamamoto S."/>
            <person name="Yamane H."/>
            <person name="Yoshiki S."/>
            <person name="Yoshihara R."/>
            <person name="Yukawa K."/>
            <person name="Zhong H."/>
            <person name="Yano M."/>
            <person name="Yuan Q."/>
            <person name="Ouyang S."/>
            <person name="Liu J."/>
            <person name="Jones K.M."/>
            <person name="Gansberger K."/>
            <person name="Moffat K."/>
            <person name="Hill J."/>
            <person name="Bera J."/>
            <person name="Fadrosh D."/>
            <person name="Jin S."/>
            <person name="Johri S."/>
            <person name="Kim M."/>
            <person name="Overton L."/>
            <person name="Reardon M."/>
            <person name="Tsitrin T."/>
            <person name="Vuong H."/>
            <person name="Weaver B."/>
            <person name="Ciecko A."/>
            <person name="Tallon L."/>
            <person name="Jackson J."/>
            <person name="Pai G."/>
            <person name="Aken S.V."/>
            <person name="Utterback T."/>
            <person name="Reidmuller S."/>
            <person name="Feldblyum T."/>
            <person name="Hsiao J."/>
            <person name="Zismann V."/>
            <person name="Iobst S."/>
            <person name="de Vazeille A.R."/>
            <person name="Buell C.R."/>
            <person name="Ying K."/>
            <person name="Li Y."/>
            <person name="Lu T."/>
            <person name="Huang Y."/>
            <person name="Zhao Q."/>
            <person name="Feng Q."/>
            <person name="Zhang L."/>
            <person name="Zhu J."/>
            <person name="Weng Q."/>
            <person name="Mu J."/>
            <person name="Lu Y."/>
            <person name="Fan D."/>
            <person name="Liu Y."/>
            <person name="Guan J."/>
            <person name="Zhang Y."/>
            <person name="Yu S."/>
            <person name="Liu X."/>
            <person name="Zhang Y."/>
            <person name="Hong G."/>
            <person name="Han B."/>
            <person name="Choisne N."/>
            <person name="Demange N."/>
            <person name="Orjeda G."/>
            <person name="Samain S."/>
            <person name="Cattolico L."/>
            <person name="Pelletier E."/>
            <person name="Couloux A."/>
            <person name="Segurens B."/>
            <person name="Wincker P."/>
            <person name="D'Hont A."/>
            <person name="Scarpelli C."/>
            <person name="Weissenbach J."/>
            <person name="Salanoubat M."/>
            <person name="Quetier F."/>
            <person name="Yu Y."/>
            <person name="Kim H.R."/>
            <person name="Rambo T."/>
            <person name="Currie J."/>
            <person name="Collura K."/>
            <person name="Luo M."/>
            <person name="Yang T."/>
            <person name="Ammiraju J.S.S."/>
            <person name="Engler F."/>
            <person name="Soderlund C."/>
            <person name="Wing R.A."/>
            <person name="Palmer L.E."/>
            <person name="de la Bastide M."/>
            <person name="Spiegel L."/>
            <person name="Nascimento L."/>
            <person name="Zutavern T."/>
            <person name="O'Shaughnessy A."/>
            <person name="Dike S."/>
            <person name="Dedhia N."/>
            <person name="Preston R."/>
            <person name="Balija V."/>
            <person name="McCombie W.R."/>
            <person name="Chow T."/>
            <person name="Chen H."/>
            <person name="Chung M."/>
            <person name="Chen C."/>
            <person name="Shaw J."/>
            <person name="Wu H."/>
            <person name="Hsiao K."/>
            <person name="Chao Y."/>
            <person name="Chu M."/>
            <person name="Cheng C."/>
            <person name="Hour A."/>
            <person name="Lee P."/>
            <person name="Lin S."/>
            <person name="Lin Y."/>
            <person name="Liou J."/>
            <person name="Liu S."/>
            <person name="Hsing Y."/>
            <person name="Raghuvanshi S."/>
            <person name="Mohanty A."/>
            <person name="Bharti A.K."/>
            <person name="Gaur A."/>
            <person name="Gupta V."/>
            <person name="Kumar D."/>
            <person name="Ravi V."/>
            <person name="Vij S."/>
            <person name="Kapur A."/>
            <person name="Khurana P."/>
            <person name="Khurana P."/>
            <person name="Khurana J.P."/>
            <person name="Tyagi A.K."/>
            <person name="Gaikwad K."/>
            <person name="Singh A."/>
            <person name="Dalal V."/>
            <person name="Srivastava S."/>
            <person name="Dixit A."/>
            <person name="Pal A.K."/>
            <person name="Ghazi I.A."/>
            <person name="Yadav M."/>
            <person name="Pandit A."/>
            <person name="Bhargava A."/>
            <person name="Sureshbabu K."/>
            <person name="Batra K."/>
            <person name="Sharma T.R."/>
            <person name="Mohapatra T."/>
            <person name="Singh N.K."/>
            <person name="Messing J."/>
            <person name="Nelson A.B."/>
            <person name="Fuks G."/>
            <person name="Kavchok S."/>
            <person name="Keizer G."/>
            <person name="Linton E."/>
            <person name="Llaca V."/>
            <person name="Song R."/>
            <person name="Tanyolac B."/>
            <person name="Young S."/>
            <person name="Ho-Il K."/>
            <person name="Hahn J.H."/>
            <person name="Sangsakoo G."/>
            <person name="Vanavichit A."/>
            <person name="de Mattos Luiz.A.T."/>
            <person name="Zimmer P.D."/>
            <person name="Malone G."/>
            <person name="Dellagostin O."/>
            <person name="de Oliveira A.C."/>
            <person name="Bevan M."/>
            <person name="Bancroft I."/>
            <person name="Minx P."/>
            <person name="Cordum H."/>
            <person name="Wilson R."/>
            <person name="Cheng Z."/>
            <person name="Jin W."/>
            <person name="Jiang J."/>
            <person name="Leong S.A."/>
            <person name="Iwama H."/>
            <person name="Gojobori T."/>
            <person name="Itoh T."/>
            <person name="Niimura Y."/>
            <person name="Fujii Y."/>
            <person name="Habara T."/>
            <person name="Sakai H."/>
            <person name="Sato Y."/>
            <person name="Wilson G."/>
            <person name="Kumar K."/>
            <person name="McCouch S."/>
            <person name="Juretic N."/>
            <person name="Hoen D."/>
            <person name="Wright S."/>
            <person name="Bruskiewich R."/>
            <person name="Bureau T."/>
            <person name="Miyao A."/>
            <person name="Hirochika H."/>
            <person name="Nishikawa T."/>
            <person name="Kadowaki K."/>
            <person name="Sugiura M."/>
            <person name="Burr B."/>
            <person name="Sasaki T."/>
        </authorList>
    </citation>
    <scope>NUCLEOTIDE SEQUENCE [LARGE SCALE GENOMIC DNA]</scope>
    <source>
        <strain evidence="9">cv. Nipponbare</strain>
    </source>
</reference>
<evidence type="ECO:0000256" key="4">
    <source>
        <dbReference type="ARBA" id="ARBA00047761"/>
    </source>
</evidence>
<feature type="compositionally biased region" description="Low complexity" evidence="6">
    <location>
        <begin position="418"/>
        <end position="428"/>
    </location>
</feature>
<dbReference type="EC" id="3.1.3.16" evidence="1"/>
<dbReference type="Gene3D" id="3.60.40.10">
    <property type="entry name" value="PPM-type phosphatase domain"/>
    <property type="match status" value="1"/>
</dbReference>
<evidence type="ECO:0000259" key="7">
    <source>
        <dbReference type="PROSITE" id="PS51746"/>
    </source>
</evidence>
<keyword evidence="3" id="KW-0904">Protein phosphatase</keyword>
<feature type="compositionally biased region" description="Basic and acidic residues" evidence="6">
    <location>
        <begin position="394"/>
        <end position="405"/>
    </location>
</feature>
<proteinExistence type="predicted"/>
<evidence type="ECO:0000313" key="8">
    <source>
        <dbReference type="EMBL" id="BAS91930.1"/>
    </source>
</evidence>
<dbReference type="CDD" id="cd00143">
    <property type="entry name" value="PP2Cc"/>
    <property type="match status" value="1"/>
</dbReference>
<evidence type="ECO:0000256" key="2">
    <source>
        <dbReference type="ARBA" id="ARBA00022801"/>
    </source>
</evidence>
<dbReference type="SUPFAM" id="SSF81606">
    <property type="entry name" value="PP2C-like"/>
    <property type="match status" value="1"/>
</dbReference>
<feature type="compositionally biased region" description="Gly residues" evidence="6">
    <location>
        <begin position="335"/>
        <end position="348"/>
    </location>
</feature>
<feature type="compositionally biased region" description="Gly residues" evidence="6">
    <location>
        <begin position="282"/>
        <end position="295"/>
    </location>
</feature>
<dbReference type="GO" id="GO:0004722">
    <property type="term" value="F:protein serine/threonine phosphatase activity"/>
    <property type="evidence" value="ECO:0007669"/>
    <property type="project" value="UniProtKB-EC"/>
</dbReference>
<organism evidence="8 9">
    <name type="scientific">Oryza sativa subsp. japonica</name>
    <name type="common">Rice</name>
    <dbReference type="NCBI Taxonomy" id="39947"/>
    <lineage>
        <taxon>Eukaryota</taxon>
        <taxon>Viridiplantae</taxon>
        <taxon>Streptophyta</taxon>
        <taxon>Embryophyta</taxon>
        <taxon>Tracheophyta</taxon>
        <taxon>Spermatophyta</taxon>
        <taxon>Magnoliopsida</taxon>
        <taxon>Liliopsida</taxon>
        <taxon>Poales</taxon>
        <taxon>Poaceae</taxon>
        <taxon>BOP clade</taxon>
        <taxon>Oryzoideae</taxon>
        <taxon>Oryzeae</taxon>
        <taxon>Oryzinae</taxon>
        <taxon>Oryza</taxon>
        <taxon>Oryza sativa</taxon>
    </lineage>
</organism>
<dbReference type="InterPro" id="IPR036457">
    <property type="entry name" value="PPM-type-like_dom_sf"/>
</dbReference>
<dbReference type="InterPro" id="IPR015655">
    <property type="entry name" value="PP2C"/>
</dbReference>
<dbReference type="InterPro" id="IPR001932">
    <property type="entry name" value="PPM-type_phosphatase-like_dom"/>
</dbReference>
<evidence type="ECO:0000256" key="5">
    <source>
        <dbReference type="ARBA" id="ARBA00048336"/>
    </source>
</evidence>
<evidence type="ECO:0000256" key="3">
    <source>
        <dbReference type="ARBA" id="ARBA00022912"/>
    </source>
</evidence>
<comment type="catalytic activity">
    <reaction evidence="5">
        <text>O-phospho-L-threonyl-[protein] + H2O = L-threonyl-[protein] + phosphate</text>
        <dbReference type="Rhea" id="RHEA:47004"/>
        <dbReference type="Rhea" id="RHEA-COMP:11060"/>
        <dbReference type="Rhea" id="RHEA-COMP:11605"/>
        <dbReference type="ChEBI" id="CHEBI:15377"/>
        <dbReference type="ChEBI" id="CHEBI:30013"/>
        <dbReference type="ChEBI" id="CHEBI:43474"/>
        <dbReference type="ChEBI" id="CHEBI:61977"/>
        <dbReference type="EC" id="3.1.3.16"/>
    </reaction>
</comment>
<dbReference type="Proteomes" id="UP000059680">
    <property type="component" value="Chromosome 5"/>
</dbReference>
<feature type="compositionally biased region" description="Basic residues" evidence="6">
    <location>
        <begin position="242"/>
        <end position="251"/>
    </location>
</feature>
<dbReference type="Gramene" id="Os05t0111800-00">
    <property type="protein sequence ID" value="Os05t0111800-00"/>
    <property type="gene ID" value="Os05g0111800"/>
</dbReference>
<gene>
    <name evidence="8" type="ordered locus">Os05g0111800</name>
    <name evidence="8" type="ORF">OSNPB_050111800</name>
</gene>
<feature type="domain" description="PPM-type phosphatase" evidence="7">
    <location>
        <begin position="322"/>
        <end position="612"/>
    </location>
</feature>
<evidence type="ECO:0000256" key="1">
    <source>
        <dbReference type="ARBA" id="ARBA00013081"/>
    </source>
</evidence>
<keyword evidence="9" id="KW-1185">Reference proteome</keyword>
<dbReference type="PANTHER" id="PTHR13832">
    <property type="entry name" value="PROTEIN PHOSPHATASE 2C"/>
    <property type="match status" value="1"/>
</dbReference>
<accession>A0A0P0WH45</accession>
<dbReference type="AlphaFoldDB" id="A0A0P0WH45"/>
<reference evidence="8 9" key="2">
    <citation type="journal article" date="2013" name="Plant Cell Physiol.">
        <title>Rice Annotation Project Database (RAP-DB): an integrative and interactive database for rice genomics.</title>
        <authorList>
            <person name="Sakai H."/>
            <person name="Lee S.S."/>
            <person name="Tanaka T."/>
            <person name="Numa H."/>
            <person name="Kim J."/>
            <person name="Kawahara Y."/>
            <person name="Wakimoto H."/>
            <person name="Yang C.C."/>
            <person name="Iwamoto M."/>
            <person name="Abe T."/>
            <person name="Yamada Y."/>
            <person name="Muto A."/>
            <person name="Inokuchi H."/>
            <person name="Ikemura T."/>
            <person name="Matsumoto T."/>
            <person name="Sasaki T."/>
            <person name="Itoh T."/>
        </authorList>
    </citation>
    <scope>NUCLEOTIDE SEQUENCE [LARGE SCALE GENOMIC DNA]</scope>
    <source>
        <strain evidence="9">cv. Nipponbare</strain>
    </source>
</reference>
<dbReference type="Pfam" id="PF00481">
    <property type="entry name" value="PP2C"/>
    <property type="match status" value="1"/>
</dbReference>